<sequence length="739" mass="82873">MEEDHGWMKTTDPGFGSFIRNVISVRDDDVQSGVVKLQRHQKAIRTFLKDTPYRGILAYHGLGSGKTCAAIAAAEALSSTKDRVIVFLPASLISNFKSELIKCGPDIDIDRVHFVTTNGVNPDKINTKTSTIDGLSLHKSTLIVDEVHNLANQVRNKGARGMKLYDAIFNARDSKIICLSGTIIVNSPFELAIIINMVSGPVRSIVFHKFLEKTDNITNYLEDNTRVLSHSIQGSKVVVFPCQEGYRRKSPKSQLLVRHKSEDPDLTLEPFKVISDQIKKEIKASYYSKKENTVFPIQEEDFERIFSDSGRLKNTSAFQSAALGTVSHFSLTKAEARAKGFPDVLPENVVFLEMSDVMYERYLELRNAEIEMEDSAVKKKKRTGIDDSGNFKSMSRMVCNFAFLKKTDRIFKSMMDKSGSDKSYEDINETALDKLRQNDMDTLKGDSLKRHSPKMAAILDKLESDDGPALVYSNYRNMEGVGIFSMVLEAAGYSRLIVDENGNIDANSDPKKRVFYEFEGASETGHSIDVFNGNNSGWNKRRPKGFPPVDVILITQAGAEGISLKGVRQVHIMEPHWNEIRIQQVIGRAARLESHSHLPVQDRNVSVYRYIMLLGDEKSGDDKKVRKRDKGKTTDQIVFDTAVHKAALSESFLSALKSVAVDCGLYPESVDCNLTPNKKVRSRSSARLGSQEVEPKKQPKPLYELVERNGVLYIKDPATNEYLSYDAYKKTGKRVVVTF</sequence>
<evidence type="ECO:0000313" key="4">
    <source>
        <dbReference type="Proteomes" id="UP000244773"/>
    </source>
</evidence>
<dbReference type="InterPro" id="IPR001650">
    <property type="entry name" value="Helicase_C-like"/>
</dbReference>
<keyword evidence="3" id="KW-0067">ATP-binding</keyword>
<dbReference type="SMART" id="SM00487">
    <property type="entry name" value="DEXDc"/>
    <property type="match status" value="1"/>
</dbReference>
<dbReference type="Proteomes" id="UP000244773">
    <property type="component" value="Segment"/>
</dbReference>
<dbReference type="CDD" id="cd18793">
    <property type="entry name" value="SF2_C_SNF"/>
    <property type="match status" value="1"/>
</dbReference>
<dbReference type="Pfam" id="PF00271">
    <property type="entry name" value="Helicase_C"/>
    <property type="match status" value="1"/>
</dbReference>
<dbReference type="InterPro" id="IPR049730">
    <property type="entry name" value="SNF2/RAD54-like_C"/>
</dbReference>
<keyword evidence="3" id="KW-0547">Nucleotide-binding</keyword>
<dbReference type="SUPFAM" id="SSF52540">
    <property type="entry name" value="P-loop containing nucleoside triphosphate hydrolases"/>
    <property type="match status" value="2"/>
</dbReference>
<evidence type="ECO:0000259" key="2">
    <source>
        <dbReference type="PROSITE" id="PS51192"/>
    </source>
</evidence>
<dbReference type="InterPro" id="IPR027417">
    <property type="entry name" value="P-loop_NTPase"/>
</dbReference>
<dbReference type="Gene3D" id="3.40.50.300">
    <property type="entry name" value="P-loop containing nucleotide triphosphate hydrolases"/>
    <property type="match status" value="2"/>
</dbReference>
<organism evidence="3">
    <name type="scientific">Tetraselmis virus 1</name>
    <dbReference type="NCBI Taxonomy" id="2060617"/>
    <lineage>
        <taxon>Viruses</taxon>
        <taxon>Varidnaviria</taxon>
        <taxon>Bamfordvirae</taxon>
        <taxon>Nucleocytoviricota</taxon>
        <taxon>Megaviricetes</taxon>
        <taxon>Imitervirales</taxon>
        <taxon>Allomimiviridae</taxon>
        <taxon>Oceanusvirus</taxon>
        <taxon>Oceanusvirus kaneohense</taxon>
    </lineage>
</organism>
<gene>
    <name evidence="3" type="ORF">TetV_208</name>
</gene>
<dbReference type="GO" id="GO:0004386">
    <property type="term" value="F:helicase activity"/>
    <property type="evidence" value="ECO:0007669"/>
    <property type="project" value="UniProtKB-KW"/>
</dbReference>
<proteinExistence type="predicted"/>
<dbReference type="InterPro" id="IPR050496">
    <property type="entry name" value="SNF2_RAD54_helicase_repair"/>
</dbReference>
<keyword evidence="3" id="KW-0347">Helicase</keyword>
<dbReference type="GO" id="GO:0016787">
    <property type="term" value="F:hydrolase activity"/>
    <property type="evidence" value="ECO:0007669"/>
    <property type="project" value="UniProtKB-KW"/>
</dbReference>
<dbReference type="PANTHER" id="PTHR45629">
    <property type="entry name" value="SNF2/RAD54 FAMILY MEMBER"/>
    <property type="match status" value="1"/>
</dbReference>
<accession>A0A2P0VN48</accession>
<evidence type="ECO:0000313" key="3">
    <source>
        <dbReference type="EMBL" id="AUF82300.1"/>
    </source>
</evidence>
<keyword evidence="4" id="KW-1185">Reference proteome</keyword>
<dbReference type="PANTHER" id="PTHR45629:SF7">
    <property type="entry name" value="DNA EXCISION REPAIR PROTEIN ERCC-6-RELATED"/>
    <property type="match status" value="1"/>
</dbReference>
<keyword evidence="1" id="KW-0378">Hydrolase</keyword>
<dbReference type="InterPro" id="IPR014001">
    <property type="entry name" value="Helicase_ATP-bd"/>
</dbReference>
<name>A0A2P0VN48_9VIRU</name>
<protein>
    <submittedName>
        <fullName evidence="3">DEAD/SNF2-like helicase</fullName>
    </submittedName>
</protein>
<reference evidence="3" key="1">
    <citation type="journal article" date="2018" name="Virology">
        <title>A giant virus infecting green algae encodes key fermentation genes.</title>
        <authorList>
            <person name="Schvarcz C.R."/>
            <person name="Steward G.F."/>
        </authorList>
    </citation>
    <scope>NUCLEOTIDE SEQUENCE [LARGE SCALE GENOMIC DNA]</scope>
</reference>
<dbReference type="EMBL" id="KY322437">
    <property type="protein sequence ID" value="AUF82300.1"/>
    <property type="molecule type" value="Genomic_DNA"/>
</dbReference>
<dbReference type="PROSITE" id="PS51192">
    <property type="entry name" value="HELICASE_ATP_BIND_1"/>
    <property type="match status" value="1"/>
</dbReference>
<evidence type="ECO:0000256" key="1">
    <source>
        <dbReference type="ARBA" id="ARBA00022801"/>
    </source>
</evidence>
<feature type="domain" description="Helicase ATP-binding" evidence="2">
    <location>
        <begin position="47"/>
        <end position="201"/>
    </location>
</feature>